<protein>
    <submittedName>
        <fullName evidence="3">Uncharacterized protein</fullName>
    </submittedName>
</protein>
<keyword evidence="1" id="KW-0732">Signal</keyword>
<name>A0A4Q2M703_9MICO</name>
<comment type="caution">
    <text evidence="3">The sequence shown here is derived from an EMBL/GenBank/DDBJ whole genome shotgun (WGS) entry which is preliminary data.</text>
</comment>
<dbReference type="OrthoDB" id="5178481at2"/>
<evidence type="ECO:0000313" key="4">
    <source>
        <dbReference type="Proteomes" id="UP000292686"/>
    </source>
</evidence>
<evidence type="ECO:0000256" key="1">
    <source>
        <dbReference type="SAM" id="SignalP"/>
    </source>
</evidence>
<sequence>MKRALVIAVAAASLVLAGCSAGPSPQPPAPTDPAPAEQLFTVSGTLIDDPRTATGLDDRPAGARICWFVMQSYPPQCGSGVEVAGLHWDEVDDAEVSLAEGGVVRWAEVTLVGTFDGERISLTEQPGAPAEYTSADVVEYPAGPLEPAELARIQQEITVDVSPPMSGQGDGYVTVGVVYDEGGELQQRLDETYGVGAVYVGSFLTPVT</sequence>
<evidence type="ECO:0000313" key="3">
    <source>
        <dbReference type="EMBL" id="RXZ85602.1"/>
    </source>
</evidence>
<accession>A0A4Q2M703</accession>
<proteinExistence type="predicted"/>
<gene>
    <name evidence="2" type="ORF">BJ972_002871</name>
    <name evidence="3" type="ORF">ESP50_13970</name>
</gene>
<dbReference type="AlphaFoldDB" id="A0A4Q2M703"/>
<evidence type="ECO:0000313" key="5">
    <source>
        <dbReference type="Proteomes" id="UP000581087"/>
    </source>
</evidence>
<organism evidence="3 4">
    <name type="scientific">Agromyces atrinae</name>
    <dbReference type="NCBI Taxonomy" id="592376"/>
    <lineage>
        <taxon>Bacteria</taxon>
        <taxon>Bacillati</taxon>
        <taxon>Actinomycetota</taxon>
        <taxon>Actinomycetes</taxon>
        <taxon>Micrococcales</taxon>
        <taxon>Microbacteriaceae</taxon>
        <taxon>Agromyces</taxon>
    </lineage>
</organism>
<dbReference type="Proteomes" id="UP000581087">
    <property type="component" value="Unassembled WGS sequence"/>
</dbReference>
<dbReference type="Proteomes" id="UP000292686">
    <property type="component" value="Unassembled WGS sequence"/>
</dbReference>
<feature type="signal peptide" evidence="1">
    <location>
        <begin position="1"/>
        <end position="21"/>
    </location>
</feature>
<reference evidence="3 4" key="1">
    <citation type="submission" date="2019-01" db="EMBL/GenBank/DDBJ databases">
        <title>Agromyces.</title>
        <authorList>
            <person name="Li J."/>
        </authorList>
    </citation>
    <scope>NUCLEOTIDE SEQUENCE [LARGE SCALE GENOMIC DNA]</scope>
    <source>
        <strain evidence="3 4">DSM 23870</strain>
    </source>
</reference>
<dbReference type="RefSeq" id="WP_129176240.1">
    <property type="nucleotide sequence ID" value="NZ_JACCBI010000001.1"/>
</dbReference>
<keyword evidence="4" id="KW-1185">Reference proteome</keyword>
<dbReference type="EMBL" id="JACCBI010000001">
    <property type="protein sequence ID" value="NYD68352.1"/>
    <property type="molecule type" value="Genomic_DNA"/>
</dbReference>
<reference evidence="2 5" key="2">
    <citation type="submission" date="2020-07" db="EMBL/GenBank/DDBJ databases">
        <title>Sequencing the genomes of 1000 actinobacteria strains.</title>
        <authorList>
            <person name="Klenk H.-P."/>
        </authorList>
    </citation>
    <scope>NUCLEOTIDE SEQUENCE [LARGE SCALE GENOMIC DNA]</scope>
    <source>
        <strain evidence="2 5">DSM 23870</strain>
    </source>
</reference>
<feature type="chain" id="PRO_5038305988" evidence="1">
    <location>
        <begin position="22"/>
        <end position="208"/>
    </location>
</feature>
<dbReference type="PROSITE" id="PS51257">
    <property type="entry name" value="PROKAR_LIPOPROTEIN"/>
    <property type="match status" value="1"/>
</dbReference>
<dbReference type="EMBL" id="SDPM01000008">
    <property type="protein sequence ID" value="RXZ85602.1"/>
    <property type="molecule type" value="Genomic_DNA"/>
</dbReference>
<evidence type="ECO:0000313" key="2">
    <source>
        <dbReference type="EMBL" id="NYD68352.1"/>
    </source>
</evidence>